<keyword evidence="15" id="KW-1185">Reference proteome</keyword>
<evidence type="ECO:0000313" key="15">
    <source>
        <dbReference type="Proteomes" id="UP001209553"/>
    </source>
</evidence>
<evidence type="ECO:0000259" key="12">
    <source>
        <dbReference type="Pfam" id="PF02875"/>
    </source>
</evidence>
<dbReference type="InterPro" id="IPR051046">
    <property type="entry name" value="MurCDEF_CellWall_CoF430Synth"/>
</dbReference>
<dbReference type="Gene3D" id="3.40.1390.10">
    <property type="entry name" value="MurE/MurF, N-terminal domain"/>
    <property type="match status" value="1"/>
</dbReference>
<dbReference type="InterPro" id="IPR004101">
    <property type="entry name" value="Mur_ligase_C"/>
</dbReference>
<keyword evidence="8 10" id="KW-0131">Cell cycle</keyword>
<dbReference type="Pfam" id="PF01225">
    <property type="entry name" value="Mur_ligase"/>
    <property type="match status" value="1"/>
</dbReference>
<comment type="similarity">
    <text evidence="10">Belongs to the MurCDEF family. MurF subfamily.</text>
</comment>
<dbReference type="InterPro" id="IPR036615">
    <property type="entry name" value="Mur_ligase_C_dom_sf"/>
</dbReference>
<proteinExistence type="inferred from homology"/>
<dbReference type="InterPro" id="IPR013221">
    <property type="entry name" value="Mur_ligase_cen"/>
</dbReference>
<comment type="caution">
    <text evidence="14">The sequence shown here is derived from an EMBL/GenBank/DDBJ whole genome shotgun (WGS) entry which is preliminary data.</text>
</comment>
<evidence type="ECO:0000256" key="3">
    <source>
        <dbReference type="ARBA" id="ARBA00022618"/>
    </source>
</evidence>
<keyword evidence="4 10" id="KW-0547">Nucleotide-binding</keyword>
<feature type="domain" description="Mur ligase C-terminal" evidence="12">
    <location>
        <begin position="316"/>
        <end position="439"/>
    </location>
</feature>
<keyword evidence="1 10" id="KW-0963">Cytoplasm</keyword>
<evidence type="ECO:0000256" key="9">
    <source>
        <dbReference type="ARBA" id="ARBA00023316"/>
    </source>
</evidence>
<dbReference type="SUPFAM" id="SSF53623">
    <property type="entry name" value="MurD-like peptide ligases, catalytic domain"/>
    <property type="match status" value="1"/>
</dbReference>
<comment type="function">
    <text evidence="10">Involved in cell wall formation. Catalyzes the final step in the synthesis of UDP-N-acetylmuramoyl-pentapeptide, the precursor of murein.</text>
</comment>
<comment type="pathway">
    <text evidence="10">Cell wall biogenesis; peptidoglycan biosynthesis.</text>
</comment>
<keyword evidence="3 10" id="KW-0132">Cell division</keyword>
<protein>
    <recommendedName>
        <fullName evidence="10">UDP-N-acetylmuramoyl-tripeptide--D-alanyl-D-alanine ligase</fullName>
        <ecNumber evidence="10">6.3.2.10</ecNumber>
    </recommendedName>
    <alternativeName>
        <fullName evidence="10">D-alanyl-D-alanine-adding enzyme</fullName>
    </alternativeName>
</protein>
<evidence type="ECO:0000256" key="2">
    <source>
        <dbReference type="ARBA" id="ARBA00022598"/>
    </source>
</evidence>
<feature type="binding site" evidence="10">
    <location>
        <begin position="113"/>
        <end position="119"/>
    </location>
    <ligand>
        <name>ATP</name>
        <dbReference type="ChEBI" id="CHEBI:30616"/>
    </ligand>
</feature>
<keyword evidence="5 10" id="KW-0067">ATP-binding</keyword>
<dbReference type="InterPro" id="IPR035911">
    <property type="entry name" value="MurE/MurF_N"/>
</dbReference>
<evidence type="ECO:0000256" key="6">
    <source>
        <dbReference type="ARBA" id="ARBA00022960"/>
    </source>
</evidence>
<dbReference type="GO" id="GO:0016874">
    <property type="term" value="F:ligase activity"/>
    <property type="evidence" value="ECO:0007669"/>
    <property type="project" value="UniProtKB-KW"/>
</dbReference>
<evidence type="ECO:0000256" key="1">
    <source>
        <dbReference type="ARBA" id="ARBA00022490"/>
    </source>
</evidence>
<dbReference type="Proteomes" id="UP001209553">
    <property type="component" value="Unassembled WGS sequence"/>
</dbReference>
<dbReference type="HAMAP" id="MF_02019">
    <property type="entry name" value="MurF"/>
    <property type="match status" value="1"/>
</dbReference>
<comment type="catalytic activity">
    <reaction evidence="10">
        <text>UDP-N-acetyl-alpha-D-muramoyl-L-alanyl-gamma-D-glutamyl-L-lysine + D-alanyl-D-alanine + ATP = UDP-N-acetyl-alpha-D-muramoyl-L-alanyl-gamma-D-glutamyl-L-lysyl-D-alanyl-D-alanine + ADP + phosphate + H(+)</text>
        <dbReference type="Rhea" id="RHEA:16085"/>
        <dbReference type="ChEBI" id="CHEBI:15378"/>
        <dbReference type="ChEBI" id="CHEBI:30616"/>
        <dbReference type="ChEBI" id="CHEBI:43474"/>
        <dbReference type="ChEBI" id="CHEBI:57822"/>
        <dbReference type="ChEBI" id="CHEBI:70758"/>
        <dbReference type="ChEBI" id="CHEBI:83903"/>
        <dbReference type="ChEBI" id="CHEBI:456216"/>
        <dbReference type="EC" id="6.3.2.10"/>
    </reaction>
</comment>
<dbReference type="Gene3D" id="3.40.1190.10">
    <property type="entry name" value="Mur-like, catalytic domain"/>
    <property type="match status" value="1"/>
</dbReference>
<reference evidence="14 15" key="1">
    <citation type="journal article" date="2023" name="Int. J. Syst. Evol. Microbiol.">
        <title>Streptococcus sciuri sp. nov., Staphylococcus marylandisciuri sp. nov. and Staphylococcus americanisciuri sp. nov., isolated from faeces of eastern grey squirrel (Sciurus carolinensis).</title>
        <authorList>
            <person name="Volokhov D.V."/>
            <person name="Zagorodnyaya T.A."/>
            <person name="Furtak V.A."/>
            <person name="Nattanmai G."/>
            <person name="Randall L."/>
            <person name="Jose S."/>
            <person name="Gao Y."/>
            <person name="Eisenberg T."/>
            <person name="Delmonte P."/>
            <person name="Blom J."/>
            <person name="Mitchell K.K."/>
        </authorList>
    </citation>
    <scope>NUCLEOTIDE SEQUENCE [LARGE SCALE GENOMIC DNA]</scope>
    <source>
        <strain evidence="14 15">SQ8-PEA</strain>
    </source>
</reference>
<evidence type="ECO:0000256" key="5">
    <source>
        <dbReference type="ARBA" id="ARBA00022840"/>
    </source>
</evidence>
<feature type="domain" description="Mur ligase N-terminal catalytic" evidence="11">
    <location>
        <begin position="25"/>
        <end position="100"/>
    </location>
</feature>
<dbReference type="SUPFAM" id="SSF53244">
    <property type="entry name" value="MurD-like peptide ligases, peptide-binding domain"/>
    <property type="match status" value="1"/>
</dbReference>
<dbReference type="InterPro" id="IPR036565">
    <property type="entry name" value="Mur-like_cat_sf"/>
</dbReference>
<dbReference type="PANTHER" id="PTHR43024:SF1">
    <property type="entry name" value="UDP-N-ACETYLMURAMOYL-TRIPEPTIDE--D-ALANYL-D-ALANINE LIGASE"/>
    <property type="match status" value="1"/>
</dbReference>
<dbReference type="EMBL" id="JAOPKZ010000012">
    <property type="protein sequence ID" value="MCU5746549.1"/>
    <property type="molecule type" value="Genomic_DNA"/>
</dbReference>
<evidence type="ECO:0000256" key="7">
    <source>
        <dbReference type="ARBA" id="ARBA00022984"/>
    </source>
</evidence>
<dbReference type="Pfam" id="PF02875">
    <property type="entry name" value="Mur_ligase_C"/>
    <property type="match status" value="1"/>
</dbReference>
<keyword evidence="7 10" id="KW-0573">Peptidoglycan synthesis</keyword>
<evidence type="ECO:0000256" key="4">
    <source>
        <dbReference type="ARBA" id="ARBA00022741"/>
    </source>
</evidence>
<dbReference type="PANTHER" id="PTHR43024">
    <property type="entry name" value="UDP-N-ACETYLMURAMOYL-TRIPEPTIDE--D-ALANYL-D-ALANINE LIGASE"/>
    <property type="match status" value="1"/>
</dbReference>
<evidence type="ECO:0000256" key="10">
    <source>
        <dbReference type="HAMAP-Rule" id="MF_02019"/>
    </source>
</evidence>
<gene>
    <name evidence="10" type="primary">murF</name>
    <name evidence="14" type="ORF">N9R04_07460</name>
</gene>
<evidence type="ECO:0000259" key="13">
    <source>
        <dbReference type="Pfam" id="PF08245"/>
    </source>
</evidence>
<dbReference type="InterPro" id="IPR005863">
    <property type="entry name" value="UDP-N-AcMur_synth"/>
</dbReference>
<keyword evidence="6 10" id="KW-0133">Cell shape</keyword>
<keyword evidence="9 10" id="KW-0961">Cell wall biogenesis/degradation</keyword>
<accession>A0ABT2QRD9</accession>
<evidence type="ECO:0000313" key="14">
    <source>
        <dbReference type="EMBL" id="MCU5746549.1"/>
    </source>
</evidence>
<name>A0ABT2QRD9_9STAP</name>
<dbReference type="RefSeq" id="WP_262856167.1">
    <property type="nucleotide sequence ID" value="NZ_JAOPKZ010000012.1"/>
</dbReference>
<dbReference type="Pfam" id="PF08245">
    <property type="entry name" value="Mur_ligase_M"/>
    <property type="match status" value="1"/>
</dbReference>
<keyword evidence="2 10" id="KW-0436">Ligase</keyword>
<evidence type="ECO:0000259" key="11">
    <source>
        <dbReference type="Pfam" id="PF01225"/>
    </source>
</evidence>
<sequence length="452" mass="49778">MIEVTLREIEQWIDCTVDAINLDTKIKGVTIDSRQVKDGMLFIPFKGENVDGHRFVKQALEAGAGACFHQKDTELEEQVDGPIIWVENPLEALQELAKAYLQYVNPKVIGVTGSNGKTSTKDMIESVLSSEFKVKKTQGNYNNEIGLPLTILELDNDTEVSILEMGMSGFHEIEALSKLAEPDIGLVTNIGESHMQDLGSREGIAKAKFEMTVGMKDGGLFIYDGDEPLLDPLVSKLDHLETLSVGTSQESNYNCELRAVNEEGIHFTINNEAYHLPVLGKHNMKNAAMAVAVGRSLGLDYTTICRNLSRVQLTGMRMEQHLTHDGTLIINDAYNASPTSMKAAIDTLSGIEEGNKILVLGDMLELGDLSEVMHASVGEHMHKKGIDYVYTYGQLSHAISKASSSYVRESRHFDDKAELIKALQSIIEPKDKVLVKGSRGMKLEEVVQALVV</sequence>
<dbReference type="SUPFAM" id="SSF63418">
    <property type="entry name" value="MurE/MurF N-terminal domain"/>
    <property type="match status" value="1"/>
</dbReference>
<comment type="subcellular location">
    <subcellularLocation>
        <location evidence="10">Cytoplasm</location>
    </subcellularLocation>
</comment>
<dbReference type="InterPro" id="IPR000713">
    <property type="entry name" value="Mur_ligase_N"/>
</dbReference>
<evidence type="ECO:0000256" key="8">
    <source>
        <dbReference type="ARBA" id="ARBA00023306"/>
    </source>
</evidence>
<dbReference type="EC" id="6.3.2.10" evidence="10"/>
<feature type="domain" description="Mur ligase central" evidence="13">
    <location>
        <begin position="111"/>
        <end position="293"/>
    </location>
</feature>
<organism evidence="14 15">
    <name type="scientific">Staphylococcus marylandisciuri</name>
    <dbReference type="NCBI Taxonomy" id="2981529"/>
    <lineage>
        <taxon>Bacteria</taxon>
        <taxon>Bacillati</taxon>
        <taxon>Bacillota</taxon>
        <taxon>Bacilli</taxon>
        <taxon>Bacillales</taxon>
        <taxon>Staphylococcaceae</taxon>
        <taxon>Staphylococcus</taxon>
    </lineage>
</organism>
<dbReference type="Gene3D" id="3.90.190.20">
    <property type="entry name" value="Mur ligase, C-terminal domain"/>
    <property type="match status" value="1"/>
</dbReference>
<dbReference type="NCBIfam" id="TIGR01143">
    <property type="entry name" value="murF"/>
    <property type="match status" value="1"/>
</dbReference>